<gene>
    <name evidence="2" type="ORF">NDU88_006879</name>
</gene>
<organism evidence="2 3">
    <name type="scientific">Pleurodeles waltl</name>
    <name type="common">Iberian ribbed newt</name>
    <dbReference type="NCBI Taxonomy" id="8319"/>
    <lineage>
        <taxon>Eukaryota</taxon>
        <taxon>Metazoa</taxon>
        <taxon>Chordata</taxon>
        <taxon>Craniata</taxon>
        <taxon>Vertebrata</taxon>
        <taxon>Euteleostomi</taxon>
        <taxon>Amphibia</taxon>
        <taxon>Batrachia</taxon>
        <taxon>Caudata</taxon>
        <taxon>Salamandroidea</taxon>
        <taxon>Salamandridae</taxon>
        <taxon>Pleurodelinae</taxon>
        <taxon>Pleurodeles</taxon>
    </lineage>
</organism>
<evidence type="ECO:0000313" key="2">
    <source>
        <dbReference type="EMBL" id="KAJ1140528.1"/>
    </source>
</evidence>
<protein>
    <submittedName>
        <fullName evidence="2">Uncharacterized protein</fullName>
    </submittedName>
</protein>
<reference evidence="2" key="1">
    <citation type="journal article" date="2022" name="bioRxiv">
        <title>Sequencing and chromosome-scale assembly of the giantPleurodeles waltlgenome.</title>
        <authorList>
            <person name="Brown T."/>
            <person name="Elewa A."/>
            <person name="Iarovenko S."/>
            <person name="Subramanian E."/>
            <person name="Araus A.J."/>
            <person name="Petzold A."/>
            <person name="Susuki M."/>
            <person name="Suzuki K.-i.T."/>
            <person name="Hayashi T."/>
            <person name="Toyoda A."/>
            <person name="Oliveira C."/>
            <person name="Osipova E."/>
            <person name="Leigh N.D."/>
            <person name="Simon A."/>
            <person name="Yun M.H."/>
        </authorList>
    </citation>
    <scope>NUCLEOTIDE SEQUENCE</scope>
    <source>
        <strain evidence="2">20211129_DDA</strain>
        <tissue evidence="2">Liver</tissue>
    </source>
</reference>
<feature type="compositionally biased region" description="Basic and acidic residues" evidence="1">
    <location>
        <begin position="62"/>
        <end position="75"/>
    </location>
</feature>
<evidence type="ECO:0000313" key="3">
    <source>
        <dbReference type="Proteomes" id="UP001066276"/>
    </source>
</evidence>
<feature type="region of interest" description="Disordered" evidence="1">
    <location>
        <begin position="1"/>
        <end position="110"/>
    </location>
</feature>
<feature type="compositionally biased region" description="Basic and acidic residues" evidence="1">
    <location>
        <begin position="1"/>
        <end position="31"/>
    </location>
</feature>
<dbReference type="EMBL" id="JANPWB010000010">
    <property type="protein sequence ID" value="KAJ1140528.1"/>
    <property type="molecule type" value="Genomic_DNA"/>
</dbReference>
<evidence type="ECO:0000256" key="1">
    <source>
        <dbReference type="SAM" id="MobiDB-lite"/>
    </source>
</evidence>
<comment type="caution">
    <text evidence="2">The sequence shown here is derived from an EMBL/GenBank/DDBJ whole genome shotgun (WGS) entry which is preliminary data.</text>
</comment>
<dbReference type="AlphaFoldDB" id="A0AAV7QK34"/>
<name>A0AAV7QK34_PLEWA</name>
<sequence>MGGRAGRDKWDEDNRTRSNEDYRNQGNEPRKPARLNGQTPKLDLLIKEQPQREARNRRRKAQEKDTTARNEELTKGKRKRANTCKTATRRGPPAQDRRARARTVCSNSTQ</sequence>
<dbReference type="Proteomes" id="UP001066276">
    <property type="component" value="Chromosome 6"/>
</dbReference>
<keyword evidence="3" id="KW-1185">Reference proteome</keyword>
<feature type="compositionally biased region" description="Basic and acidic residues" evidence="1">
    <location>
        <begin position="44"/>
        <end position="54"/>
    </location>
</feature>
<proteinExistence type="predicted"/>
<accession>A0AAV7QK34</accession>